<evidence type="ECO:0000313" key="1">
    <source>
        <dbReference type="EMBL" id="OAQ23321.1"/>
    </source>
</evidence>
<accession>A0A197JFP5</accession>
<name>A0A197JFP5_9FUNG</name>
<dbReference type="EMBL" id="KV442122">
    <property type="protein sequence ID" value="OAQ23321.1"/>
    <property type="molecule type" value="Genomic_DNA"/>
</dbReference>
<dbReference type="Proteomes" id="UP000078512">
    <property type="component" value="Unassembled WGS sequence"/>
</dbReference>
<sequence>MRMAAKLVEGSEPPASESMDRNMLKVLQQQRDIQRLDVVNDVYDNTYVKAAALPEIPRSFSSSSHCEMFMRVRANLDMIEQGHAISRAAQRFTLSPIIKAGSLEPLLSSRLLRIEAPQAELLTTLYPNLDNDSQGVATIVVLQMKVWELLAKSTRYGATKNMEESGHDLIEELTQQPTGETLLLWASRTAAAAEGDTCIFPFDNIGSNLLLRYTVGSCELSKEYQDLLTGANGMYTCWFAANVVEHAHVDAPEATSSVAPTGDQTMQQCFD</sequence>
<dbReference type="AlphaFoldDB" id="A0A197JFP5"/>
<keyword evidence="2" id="KW-1185">Reference proteome</keyword>
<protein>
    <submittedName>
        <fullName evidence="1">Uncharacterized protein</fullName>
    </submittedName>
</protein>
<gene>
    <name evidence="1" type="ORF">K457DRAFT_25187</name>
</gene>
<proteinExistence type="predicted"/>
<organism evidence="1 2">
    <name type="scientific">Linnemannia elongata AG-77</name>
    <dbReference type="NCBI Taxonomy" id="1314771"/>
    <lineage>
        <taxon>Eukaryota</taxon>
        <taxon>Fungi</taxon>
        <taxon>Fungi incertae sedis</taxon>
        <taxon>Mucoromycota</taxon>
        <taxon>Mortierellomycotina</taxon>
        <taxon>Mortierellomycetes</taxon>
        <taxon>Mortierellales</taxon>
        <taxon>Mortierellaceae</taxon>
        <taxon>Linnemannia</taxon>
    </lineage>
</organism>
<reference evidence="1 2" key="1">
    <citation type="submission" date="2016-05" db="EMBL/GenBank/DDBJ databases">
        <title>Genome sequencing reveals origins of a unique bacterial endosymbiosis in the earliest lineages of terrestrial Fungi.</title>
        <authorList>
            <consortium name="DOE Joint Genome Institute"/>
            <person name="Uehling J."/>
            <person name="Gryganskyi A."/>
            <person name="Hameed K."/>
            <person name="Tschaplinski T."/>
            <person name="Misztal P."/>
            <person name="Wu S."/>
            <person name="Desiro A."/>
            <person name="Vande Pol N."/>
            <person name="Du Z.-Y."/>
            <person name="Zienkiewicz A."/>
            <person name="Zienkiewicz K."/>
            <person name="Morin E."/>
            <person name="Tisserant E."/>
            <person name="Splivallo R."/>
            <person name="Hainaut M."/>
            <person name="Henrissat B."/>
            <person name="Ohm R."/>
            <person name="Kuo A."/>
            <person name="Yan J."/>
            <person name="Lipzen A."/>
            <person name="Nolan M."/>
            <person name="Labutti K."/>
            <person name="Barry K."/>
            <person name="Goldstein A."/>
            <person name="Labbe J."/>
            <person name="Schadt C."/>
            <person name="Tuskan G."/>
            <person name="Grigoriev I."/>
            <person name="Martin F."/>
            <person name="Vilgalys R."/>
            <person name="Bonito G."/>
        </authorList>
    </citation>
    <scope>NUCLEOTIDE SEQUENCE [LARGE SCALE GENOMIC DNA]</scope>
    <source>
        <strain evidence="1 2">AG-77</strain>
    </source>
</reference>
<evidence type="ECO:0000313" key="2">
    <source>
        <dbReference type="Proteomes" id="UP000078512"/>
    </source>
</evidence>